<evidence type="ECO:0000313" key="5">
    <source>
        <dbReference type="Proteomes" id="UP000231470"/>
    </source>
</evidence>
<dbReference type="OrthoDB" id="2008at10239"/>
<accession>A0A1J0MG27</accession>
<dbReference type="PANTHER" id="PTHR47396:SF1">
    <property type="entry name" value="ATP-DEPENDENT HELICASE IRC3-RELATED"/>
    <property type="match status" value="1"/>
</dbReference>
<dbReference type="EMBL" id="KY073123">
    <property type="protein sequence ID" value="APD20155.1"/>
    <property type="molecule type" value="Genomic_DNA"/>
</dbReference>
<dbReference type="GeneID" id="40092529"/>
<organism evidence="3 4">
    <name type="scientific">Serratia phage vB_Sru_IME250</name>
    <dbReference type="NCBI Taxonomy" id="1852640"/>
    <lineage>
        <taxon>Viruses</taxon>
        <taxon>Duplodnaviria</taxon>
        <taxon>Heunggongvirae</taxon>
        <taxon>Uroviricota</taxon>
        <taxon>Caudoviricetes</taxon>
        <taxon>Pantevenvirales</taxon>
        <taxon>Ackermannviridae</taxon>
        <taxon>Taipeivirus</taxon>
        <taxon>Taipeivirus IME250</taxon>
    </lineage>
</organism>
<feature type="domain" description="Helicase ATP-binding" evidence="1">
    <location>
        <begin position="126"/>
        <end position="289"/>
    </location>
</feature>
<dbReference type="InterPro" id="IPR049409">
    <property type="entry name" value="UvsW_N"/>
</dbReference>
<proteinExistence type="predicted"/>
<dbReference type="Pfam" id="PF04851">
    <property type="entry name" value="ResIII"/>
    <property type="match status" value="1"/>
</dbReference>
<keyword evidence="5" id="KW-1185">Reference proteome</keyword>
<keyword evidence="3" id="KW-0547">Nucleotide-binding</keyword>
<evidence type="ECO:0000259" key="1">
    <source>
        <dbReference type="PROSITE" id="PS51192"/>
    </source>
</evidence>
<dbReference type="PANTHER" id="PTHR47396">
    <property type="entry name" value="TYPE I RESTRICTION ENZYME ECOKI R PROTEIN"/>
    <property type="match status" value="1"/>
</dbReference>
<dbReference type="InterPro" id="IPR050742">
    <property type="entry name" value="Helicase_Restrict-Modif_Enz"/>
</dbReference>
<evidence type="ECO:0000313" key="3">
    <source>
        <dbReference type="EMBL" id="APD20155.1"/>
    </source>
</evidence>
<dbReference type="GO" id="GO:0005524">
    <property type="term" value="F:ATP binding"/>
    <property type="evidence" value="ECO:0007669"/>
    <property type="project" value="InterPro"/>
</dbReference>
<keyword evidence="3" id="KW-0347">Helicase</keyword>
<reference evidence="3 4" key="1">
    <citation type="submission" date="2016-11" db="EMBL/GenBank/DDBJ databases">
        <title>Complete genome of the first virulent bacteriophage infecting the opportunist pathogen Serratia rubidaea.</title>
        <authorList>
            <person name="Xing S."/>
            <person name="Ma T."/>
            <person name="Zhang X."/>
            <person name="Huang Y."/>
            <person name="Mi Z."/>
            <person name="Sun Q."/>
            <person name="An X."/>
            <person name="Fan H."/>
            <person name="Wu S."/>
            <person name="Lin W."/>
            <person name="Tong Y."/>
        </authorList>
    </citation>
    <scope>NUCLEOTIDE SEQUENCE [LARGE SCALE GENOMIC DNA]</scope>
</reference>
<dbReference type="InterPro" id="IPR049430">
    <property type="entry name" value="UvsW_N_sf"/>
</dbReference>
<dbReference type="GO" id="GO:0016787">
    <property type="term" value="F:hydrolase activity"/>
    <property type="evidence" value="ECO:0007669"/>
    <property type="project" value="InterPro"/>
</dbReference>
<evidence type="ECO:0000313" key="2">
    <source>
        <dbReference type="EMBL" id="ANM47247.1"/>
    </source>
</evidence>
<dbReference type="Proteomes" id="UP000231470">
    <property type="component" value="Segment"/>
</dbReference>
<dbReference type="GO" id="GO:0003677">
    <property type="term" value="F:DNA binding"/>
    <property type="evidence" value="ECO:0007669"/>
    <property type="project" value="InterPro"/>
</dbReference>
<dbReference type="KEGG" id="vg:40092529"/>
<dbReference type="Gene3D" id="3.30.780.20">
    <property type="match status" value="1"/>
</dbReference>
<dbReference type="InterPro" id="IPR006935">
    <property type="entry name" value="Helicase/UvrB_N"/>
</dbReference>
<dbReference type="PROSITE" id="PS51192">
    <property type="entry name" value="HELICASE_ATP_BIND_1"/>
    <property type="match status" value="1"/>
</dbReference>
<evidence type="ECO:0000313" key="4">
    <source>
        <dbReference type="Proteomes" id="UP000230444"/>
    </source>
</evidence>
<dbReference type="Pfam" id="PF21241">
    <property type="entry name" value="UvsW_N"/>
    <property type="match status" value="1"/>
</dbReference>
<dbReference type="SUPFAM" id="SSF52540">
    <property type="entry name" value="P-loop containing nucleoside triphosphate hydrolases"/>
    <property type="match status" value="2"/>
</dbReference>
<name>A0A1J0MG27_9CAUD</name>
<dbReference type="RefSeq" id="YP_009616048.1">
    <property type="nucleotide sequence ID" value="NC_042047.1"/>
</dbReference>
<dbReference type="InterPro" id="IPR001650">
    <property type="entry name" value="Helicase_C-like"/>
</dbReference>
<keyword evidence="3" id="KW-0378">Hydrolase</keyword>
<dbReference type="EMBL" id="KX147096">
    <property type="protein sequence ID" value="ANM47247.1"/>
    <property type="molecule type" value="Genomic_DNA"/>
</dbReference>
<dbReference type="InterPro" id="IPR014001">
    <property type="entry name" value="Helicase_ATP-bd"/>
</dbReference>
<keyword evidence="3" id="KW-0067">ATP-binding</keyword>
<dbReference type="GO" id="GO:0004386">
    <property type="term" value="F:helicase activity"/>
    <property type="evidence" value="ECO:0007669"/>
    <property type="project" value="UniProtKB-KW"/>
</dbReference>
<reference evidence="2 5" key="2">
    <citation type="journal article" date="2017" name="Arch. Virol.">
        <title>First complete genome sequence of a virulent bacteriophage infecting the opportunistic pathogen Serratia rubidaea.</title>
        <authorList>
            <person name="Xing S."/>
            <person name="Ma T."/>
            <person name="Zhang X."/>
            <person name="Huang Y."/>
            <person name="Mi Z."/>
            <person name="Sun Q."/>
            <person name="An X."/>
            <person name="Fan H."/>
            <person name="Wu S."/>
            <person name="Wei L."/>
            <person name="Tong Y."/>
        </authorList>
    </citation>
    <scope>NUCLEOTIDE SEQUENCE [LARGE SCALE GENOMIC DNA]</scope>
</reference>
<dbReference type="Gene3D" id="3.40.50.300">
    <property type="entry name" value="P-loop containing nucleotide triphosphate hydrolases"/>
    <property type="match status" value="2"/>
</dbReference>
<dbReference type="Pfam" id="PF00271">
    <property type="entry name" value="Helicase_C"/>
    <property type="match status" value="1"/>
</dbReference>
<sequence length="505" mass="58050">MADISVSKVNEVRMRVHADAGIYEELNDYFKFEDPNFQPNPFSKWDGVVRLFTKSSGLIDIGLLFELFKFCKGNGYSLEVDPALKYIQDIPENEIMDFCNSLETQIRTESGAYIDAEIRQYQFDSIATAMRQSRCVLELATSAGKSFILYVMARYYRQRREALDSNLRTLIVVPSVHLVRQLYENFEEYSHGKSWNPFFEVQMICEGATRTIEKPITISTWQGIQDQPKDWFHQFGDVIVDEVHTSKSDKLSYILNNCINADQRLGVTGTLANTKVAGLQVVAHFGAYHKIITARELIGLGYAADIKIRMIELKHRLADAIDMHGAEYQKEMEYLISNEARNRLIAKMALTLKGNVAIMFERIDAHMMIVYDILKEVKPNVFVINGEVKSSDRMQIQRAIEEGEDITLLASYGTMQQGVSIKKLHHLVLAHPSKSYIRVIQTLGRLMRQHSSKDIAFIWDLVDNLSYNGSFNHALRHSHERYKFYLTERHPVEMKKVALEDYLGS</sequence>
<dbReference type="SMART" id="SM00487">
    <property type="entry name" value="DEXDc"/>
    <property type="match status" value="1"/>
</dbReference>
<protein>
    <submittedName>
        <fullName evidence="3">DNA helicase</fullName>
    </submittedName>
</protein>
<dbReference type="InterPro" id="IPR027417">
    <property type="entry name" value="P-loop_NTPase"/>
</dbReference>
<dbReference type="Proteomes" id="UP000230444">
    <property type="component" value="Segment"/>
</dbReference>